<evidence type="ECO:0000256" key="6">
    <source>
        <dbReference type="ARBA" id="ARBA00023136"/>
    </source>
</evidence>
<keyword evidence="6 7" id="KW-0472">Membrane</keyword>
<dbReference type="OrthoDB" id="3672812at2"/>
<keyword evidence="3" id="KW-1003">Cell membrane</keyword>
<proteinExistence type="inferred from homology"/>
<keyword evidence="4 7" id="KW-0812">Transmembrane</keyword>
<dbReference type="PANTHER" id="PTHR10464">
    <property type="entry name" value="UREA TRANSPORTER"/>
    <property type="match status" value="1"/>
</dbReference>
<evidence type="ECO:0000256" key="1">
    <source>
        <dbReference type="ARBA" id="ARBA00004651"/>
    </source>
</evidence>
<feature type="transmembrane region" description="Helical" evidence="7">
    <location>
        <begin position="259"/>
        <end position="279"/>
    </location>
</feature>
<protein>
    <submittedName>
        <fullName evidence="8">Urea transporter</fullName>
    </submittedName>
</protein>
<evidence type="ECO:0000256" key="5">
    <source>
        <dbReference type="ARBA" id="ARBA00022989"/>
    </source>
</evidence>
<evidence type="ECO:0000313" key="9">
    <source>
        <dbReference type="Proteomes" id="UP000199009"/>
    </source>
</evidence>
<dbReference type="Proteomes" id="UP000199009">
    <property type="component" value="Chromosome I"/>
</dbReference>
<reference evidence="8 9" key="1">
    <citation type="submission" date="2016-10" db="EMBL/GenBank/DDBJ databases">
        <authorList>
            <person name="de Groot N.N."/>
        </authorList>
    </citation>
    <scope>NUCLEOTIDE SEQUENCE [LARGE SCALE GENOMIC DNA]</scope>
    <source>
        <strain evidence="8 9">DSM 23142</strain>
    </source>
</reference>
<feature type="transmembrane region" description="Helical" evidence="7">
    <location>
        <begin position="285"/>
        <end position="305"/>
    </location>
</feature>
<organism evidence="8 9">
    <name type="scientific">Microbacterium pygmaeum</name>
    <dbReference type="NCBI Taxonomy" id="370764"/>
    <lineage>
        <taxon>Bacteria</taxon>
        <taxon>Bacillati</taxon>
        <taxon>Actinomycetota</taxon>
        <taxon>Actinomycetes</taxon>
        <taxon>Micrococcales</taxon>
        <taxon>Microbacteriaceae</taxon>
        <taxon>Microbacterium</taxon>
    </lineage>
</organism>
<dbReference type="InterPro" id="IPR004937">
    <property type="entry name" value="Urea_transporter"/>
</dbReference>
<dbReference type="AlphaFoldDB" id="A0A1G8DNS0"/>
<evidence type="ECO:0000256" key="3">
    <source>
        <dbReference type="ARBA" id="ARBA00022475"/>
    </source>
</evidence>
<comment type="similarity">
    <text evidence="2">Belongs to the urea transporter family.</text>
</comment>
<sequence length="308" mass="32290">MSTATAKTGPNTWVQYGLGMLHGPSQIYFQQNVVTGLLILVAFVVADWRMGILAVIGATGGILGGRLIGFDLASVAAGMQSFCGTLVGAAVFAALGGDAWWSYVLAFVGGIATGLVTWLVTQLFAQTPLRSYDLPYTTAPFVIVAAVIALSTLQLAVDSPPTILTTDPVPAFLASLLTNVSQVVLVDSLLSGALILIGLFVANWRVGIAALLGSVVGSVTAVVMGEPQSEIANGLANYSGVLTAIALAVTFLRSSTWSWLYALPWIVVTAVVTLVMHRLGLETYTWPYILTTWAALIVAHHVGALKRT</sequence>
<feature type="transmembrane region" description="Helical" evidence="7">
    <location>
        <begin position="27"/>
        <end position="46"/>
    </location>
</feature>
<evidence type="ECO:0000256" key="2">
    <source>
        <dbReference type="ARBA" id="ARBA00005914"/>
    </source>
</evidence>
<feature type="transmembrane region" description="Helical" evidence="7">
    <location>
        <begin position="176"/>
        <end position="201"/>
    </location>
</feature>
<keyword evidence="5 7" id="KW-1133">Transmembrane helix</keyword>
<feature type="transmembrane region" description="Helical" evidence="7">
    <location>
        <begin position="208"/>
        <end position="225"/>
    </location>
</feature>
<name>A0A1G8DNS0_9MICO</name>
<feature type="transmembrane region" description="Helical" evidence="7">
    <location>
        <begin position="136"/>
        <end position="156"/>
    </location>
</feature>
<gene>
    <name evidence="8" type="ORF">SAMN04489810_3397</name>
</gene>
<dbReference type="Pfam" id="PF03253">
    <property type="entry name" value="UT"/>
    <property type="match status" value="1"/>
</dbReference>
<dbReference type="RefSeq" id="WP_091492705.1">
    <property type="nucleotide sequence ID" value="NZ_LT629692.1"/>
</dbReference>
<evidence type="ECO:0000313" key="8">
    <source>
        <dbReference type="EMBL" id="SDH59201.1"/>
    </source>
</evidence>
<comment type="subcellular location">
    <subcellularLocation>
        <location evidence="1">Cell membrane</location>
        <topology evidence="1">Multi-pass membrane protein</topology>
    </subcellularLocation>
</comment>
<dbReference type="GO" id="GO:0015204">
    <property type="term" value="F:urea transmembrane transporter activity"/>
    <property type="evidence" value="ECO:0007669"/>
    <property type="project" value="InterPro"/>
</dbReference>
<dbReference type="Gene3D" id="1.10.3430.10">
    <property type="entry name" value="Ammonium transporter AmtB like domains"/>
    <property type="match status" value="1"/>
</dbReference>
<dbReference type="InterPro" id="IPR029020">
    <property type="entry name" value="Ammonium/urea_transptr"/>
</dbReference>
<evidence type="ECO:0000256" key="7">
    <source>
        <dbReference type="SAM" id="Phobius"/>
    </source>
</evidence>
<feature type="transmembrane region" description="Helical" evidence="7">
    <location>
        <begin position="100"/>
        <end position="124"/>
    </location>
</feature>
<dbReference type="EMBL" id="LT629692">
    <property type="protein sequence ID" value="SDH59201.1"/>
    <property type="molecule type" value="Genomic_DNA"/>
</dbReference>
<accession>A0A1G8DNS0</accession>
<dbReference type="PANTHER" id="PTHR10464:SF4">
    <property type="entry name" value="UREA TRANSPORTER"/>
    <property type="match status" value="1"/>
</dbReference>
<dbReference type="STRING" id="370764.SAMN04489810_3397"/>
<evidence type="ECO:0000256" key="4">
    <source>
        <dbReference type="ARBA" id="ARBA00022692"/>
    </source>
</evidence>
<dbReference type="GO" id="GO:0005886">
    <property type="term" value="C:plasma membrane"/>
    <property type="evidence" value="ECO:0007669"/>
    <property type="project" value="UniProtKB-SubCell"/>
</dbReference>
<keyword evidence="9" id="KW-1185">Reference proteome</keyword>
<feature type="transmembrane region" description="Helical" evidence="7">
    <location>
        <begin position="231"/>
        <end position="252"/>
    </location>
</feature>